<dbReference type="Pfam" id="PF13305">
    <property type="entry name" value="TetR_C_33"/>
    <property type="match status" value="1"/>
</dbReference>
<dbReference type="InterPro" id="IPR036271">
    <property type="entry name" value="Tet_transcr_reg_TetR-rel_C_sf"/>
</dbReference>
<evidence type="ECO:0000256" key="2">
    <source>
        <dbReference type="ARBA" id="ARBA00023125"/>
    </source>
</evidence>
<keyword evidence="1" id="KW-0805">Transcription regulation</keyword>
<dbReference type="InterPro" id="IPR050109">
    <property type="entry name" value="HTH-type_TetR-like_transc_reg"/>
</dbReference>
<dbReference type="InterPro" id="IPR001647">
    <property type="entry name" value="HTH_TetR"/>
</dbReference>
<feature type="compositionally biased region" description="Basic and acidic residues" evidence="5">
    <location>
        <begin position="14"/>
        <end position="23"/>
    </location>
</feature>
<dbReference type="EMBL" id="CADCWP010000069">
    <property type="protein sequence ID" value="CAA9565138.1"/>
    <property type="molecule type" value="Genomic_DNA"/>
</dbReference>
<feature type="DNA-binding region" description="H-T-H motif" evidence="4">
    <location>
        <begin position="51"/>
        <end position="70"/>
    </location>
</feature>
<evidence type="ECO:0000256" key="4">
    <source>
        <dbReference type="PROSITE-ProRule" id="PRU00335"/>
    </source>
</evidence>
<dbReference type="PROSITE" id="PS50977">
    <property type="entry name" value="HTH_TETR_2"/>
    <property type="match status" value="1"/>
</dbReference>
<evidence type="ECO:0000256" key="5">
    <source>
        <dbReference type="SAM" id="MobiDB-lite"/>
    </source>
</evidence>
<sequence>MDVMSDVKATRATRLREKSGARRQQQKAEVRRALLDAASGLFLEHGLTGFSLRGVAERVGYSATTVYLYFENKDDLLFAISLDGFEQFGQALQTAYETTADPVERIGALGRAYIAFGVAHPAHYRLMFMERGEFLTKTNPHDQKPTSDAFGILVRAVHEAHAAGRVRPGNPMDLVYTLWAGVHGLVALTLCVPMLNEADLTIRTDHLLDVLFSGFAEKAR</sequence>
<keyword evidence="3" id="KW-0804">Transcription</keyword>
<feature type="domain" description="HTH tetR-type" evidence="6">
    <location>
        <begin position="28"/>
        <end position="88"/>
    </location>
</feature>
<dbReference type="Pfam" id="PF00440">
    <property type="entry name" value="TetR_N"/>
    <property type="match status" value="1"/>
</dbReference>
<protein>
    <recommendedName>
        <fullName evidence="6">HTH tetR-type domain-containing protein</fullName>
    </recommendedName>
</protein>
<dbReference type="InterPro" id="IPR009057">
    <property type="entry name" value="Homeodomain-like_sf"/>
</dbReference>
<dbReference type="SUPFAM" id="SSF48498">
    <property type="entry name" value="Tetracyclin repressor-like, C-terminal domain"/>
    <property type="match status" value="1"/>
</dbReference>
<keyword evidence="2 4" id="KW-0238">DNA-binding</keyword>
<dbReference type="PANTHER" id="PTHR30055:SF212">
    <property type="entry name" value="TETR-FAMILY FAMILY TRANSCRIPTIONAL REGULATOR"/>
    <property type="match status" value="1"/>
</dbReference>
<dbReference type="AlphaFoldDB" id="A0A6J4V2T1"/>
<accession>A0A6J4V2T1</accession>
<evidence type="ECO:0000313" key="7">
    <source>
        <dbReference type="EMBL" id="CAA9565138.1"/>
    </source>
</evidence>
<name>A0A6J4V2T1_9DEIN</name>
<reference evidence="7" key="1">
    <citation type="submission" date="2020-02" db="EMBL/GenBank/DDBJ databases">
        <authorList>
            <person name="Meier V. D."/>
        </authorList>
    </citation>
    <scope>NUCLEOTIDE SEQUENCE</scope>
    <source>
        <strain evidence="7">AVDCRST_MAG86</strain>
    </source>
</reference>
<evidence type="ECO:0000256" key="1">
    <source>
        <dbReference type="ARBA" id="ARBA00023015"/>
    </source>
</evidence>
<dbReference type="GO" id="GO:0000976">
    <property type="term" value="F:transcription cis-regulatory region binding"/>
    <property type="evidence" value="ECO:0007669"/>
    <property type="project" value="TreeGrafter"/>
</dbReference>
<dbReference type="PRINTS" id="PR00455">
    <property type="entry name" value="HTHTETR"/>
</dbReference>
<dbReference type="Gene3D" id="1.10.357.10">
    <property type="entry name" value="Tetracycline Repressor, domain 2"/>
    <property type="match status" value="1"/>
</dbReference>
<organism evidence="7">
    <name type="scientific">uncultured Truepera sp</name>
    <dbReference type="NCBI Taxonomy" id="543023"/>
    <lineage>
        <taxon>Bacteria</taxon>
        <taxon>Thermotogati</taxon>
        <taxon>Deinococcota</taxon>
        <taxon>Deinococci</taxon>
        <taxon>Trueperales</taxon>
        <taxon>Trueperaceae</taxon>
        <taxon>Truepera</taxon>
        <taxon>environmental samples</taxon>
    </lineage>
</organism>
<dbReference type="InterPro" id="IPR025996">
    <property type="entry name" value="MT1864/Rv1816-like_C"/>
</dbReference>
<gene>
    <name evidence="7" type="ORF">AVDCRST_MAG86-987</name>
</gene>
<dbReference type="PANTHER" id="PTHR30055">
    <property type="entry name" value="HTH-TYPE TRANSCRIPTIONAL REGULATOR RUTR"/>
    <property type="match status" value="1"/>
</dbReference>
<feature type="region of interest" description="Disordered" evidence="5">
    <location>
        <begin position="1"/>
        <end position="23"/>
    </location>
</feature>
<evidence type="ECO:0000256" key="3">
    <source>
        <dbReference type="ARBA" id="ARBA00023163"/>
    </source>
</evidence>
<proteinExistence type="predicted"/>
<dbReference type="SUPFAM" id="SSF46689">
    <property type="entry name" value="Homeodomain-like"/>
    <property type="match status" value="1"/>
</dbReference>
<evidence type="ECO:0000259" key="6">
    <source>
        <dbReference type="PROSITE" id="PS50977"/>
    </source>
</evidence>
<dbReference type="GO" id="GO:0003700">
    <property type="term" value="F:DNA-binding transcription factor activity"/>
    <property type="evidence" value="ECO:0007669"/>
    <property type="project" value="TreeGrafter"/>
</dbReference>